<keyword evidence="4" id="KW-1185">Reference proteome</keyword>
<dbReference type="STRING" id="561176.SAMN04488561_2651"/>
<protein>
    <submittedName>
        <fullName evidence="3">Uncharacterized protein</fullName>
    </submittedName>
</protein>
<keyword evidence="2" id="KW-1133">Transmembrane helix</keyword>
<keyword evidence="2" id="KW-0472">Membrane</keyword>
<evidence type="ECO:0000313" key="4">
    <source>
        <dbReference type="Proteomes" id="UP000181980"/>
    </source>
</evidence>
<feature type="region of interest" description="Disordered" evidence="1">
    <location>
        <begin position="225"/>
        <end position="250"/>
    </location>
</feature>
<gene>
    <name evidence="3" type="ORF">SAMN04488561_2651</name>
</gene>
<name>A0A1H5LKP4_9ACTN</name>
<dbReference type="Proteomes" id="UP000181980">
    <property type="component" value="Unassembled WGS sequence"/>
</dbReference>
<reference evidence="4" key="1">
    <citation type="submission" date="2016-10" db="EMBL/GenBank/DDBJ databases">
        <authorList>
            <person name="Varghese N."/>
            <person name="Submissions S."/>
        </authorList>
    </citation>
    <scope>NUCLEOTIDE SEQUENCE [LARGE SCALE GENOMIC DNA]</scope>
    <source>
        <strain evidence="4">DSM 45237</strain>
    </source>
</reference>
<dbReference type="EMBL" id="FNUC01000003">
    <property type="protein sequence ID" value="SEE77626.1"/>
    <property type="molecule type" value="Genomic_DNA"/>
</dbReference>
<keyword evidence="2" id="KW-0812">Transmembrane</keyword>
<feature type="transmembrane region" description="Helical" evidence="2">
    <location>
        <begin position="39"/>
        <end position="58"/>
    </location>
</feature>
<organism evidence="3 4">
    <name type="scientific">Jiangella alba</name>
    <dbReference type="NCBI Taxonomy" id="561176"/>
    <lineage>
        <taxon>Bacteria</taxon>
        <taxon>Bacillati</taxon>
        <taxon>Actinomycetota</taxon>
        <taxon>Actinomycetes</taxon>
        <taxon>Jiangellales</taxon>
        <taxon>Jiangellaceae</taxon>
        <taxon>Jiangella</taxon>
    </lineage>
</organism>
<feature type="transmembrane region" description="Helical" evidence="2">
    <location>
        <begin position="70"/>
        <end position="88"/>
    </location>
</feature>
<dbReference type="AlphaFoldDB" id="A0A1H5LKP4"/>
<evidence type="ECO:0000256" key="1">
    <source>
        <dbReference type="SAM" id="MobiDB-lite"/>
    </source>
</evidence>
<evidence type="ECO:0000313" key="3">
    <source>
        <dbReference type="EMBL" id="SEE77626.1"/>
    </source>
</evidence>
<proteinExistence type="predicted"/>
<sequence length="294" mass="32531">MNNGMAREHRRDEHAADYGELVLHAENPVRRVRNRTVRWALLVALALVLAGVVVLYVFRVAEPGGGAPPWWVYALTFPAMALLGWGFWEFLGLLSAWRHAGWSVDVYEQGVVESRFGTVRQAMPFAGGVLDLHRVLFTSPHPEVGSGRLTAPWRGELAQAAAEIHTAAKPVLVRETLARLRAGHPVSFPGKRSGRPGITLTPDRLRLPDGQEYEYSSMRMRYSISDGTGGNTPTNDPARANTLGFSDDGGNSVPGLYRTSPNLAVVRELLHILVDPDGHATYYEKFSRQEQEQQ</sequence>
<accession>A0A1H5LKP4</accession>
<evidence type="ECO:0000256" key="2">
    <source>
        <dbReference type="SAM" id="Phobius"/>
    </source>
</evidence>